<keyword evidence="6 8" id="KW-0413">Isomerase</keyword>
<keyword evidence="4 8" id="KW-0028">Amino-acid biosynthesis</keyword>
<gene>
    <name evidence="8" type="primary">dapF</name>
    <name evidence="10" type="ordered locus">Srot_0947</name>
</gene>
<comment type="subunit">
    <text evidence="8">Homodimer.</text>
</comment>
<comment type="similarity">
    <text evidence="2 8">Belongs to the diaminopimelate epimerase family.</text>
</comment>
<dbReference type="AlphaFoldDB" id="D6ZEP6"/>
<dbReference type="EC" id="5.1.1.7" evidence="3 8"/>
<dbReference type="GO" id="GO:0008837">
    <property type="term" value="F:diaminopimelate epimerase activity"/>
    <property type="evidence" value="ECO:0007669"/>
    <property type="project" value="UniProtKB-UniRule"/>
</dbReference>
<dbReference type="KEGG" id="srt:Srot_0947"/>
<evidence type="ECO:0000256" key="3">
    <source>
        <dbReference type="ARBA" id="ARBA00013080"/>
    </source>
</evidence>
<evidence type="ECO:0000256" key="2">
    <source>
        <dbReference type="ARBA" id="ARBA00010219"/>
    </source>
</evidence>
<reference evidence="10 11" key="1">
    <citation type="journal article" date="2010" name="Stand. Genomic Sci.">
        <title>Complete genome sequence of Segniliparus rotundus type strain (CDC 1076).</title>
        <authorList>
            <person name="Sikorski J."/>
            <person name="Lapidus A."/>
            <person name="Copeland A."/>
            <person name="Misra M."/>
            <person name="Glavina Del Rio T."/>
            <person name="Nolan M."/>
            <person name="Lucas S."/>
            <person name="Chen F."/>
            <person name="Tice H."/>
            <person name="Cheng J.F."/>
            <person name="Jando M."/>
            <person name="Schneider S."/>
            <person name="Bruce D."/>
            <person name="Goodwin L."/>
            <person name="Pitluck S."/>
            <person name="Liolios K."/>
            <person name="Mikhailova N."/>
            <person name="Pati A."/>
            <person name="Ivanova N."/>
            <person name="Mavromatis K."/>
            <person name="Chen A."/>
            <person name="Palaniappan K."/>
            <person name="Chertkov O."/>
            <person name="Land M."/>
            <person name="Hauser L."/>
            <person name="Chang Y.J."/>
            <person name="Jeffries C.D."/>
            <person name="Brettin T."/>
            <person name="Detter J.C."/>
            <person name="Han C."/>
            <person name="Rohde M."/>
            <person name="Goker M."/>
            <person name="Bristow J."/>
            <person name="Eisen J.A."/>
            <person name="Markowitz V."/>
            <person name="Hugenholtz P."/>
            <person name="Kyrpides N.C."/>
            <person name="Klenk H.P."/>
        </authorList>
    </citation>
    <scope>NUCLEOTIDE SEQUENCE [LARGE SCALE GENOMIC DNA]</scope>
    <source>
        <strain evidence="11">ATCC BAA-972 / CDC 1076 / CIP 108378 / DSM 44985 / JCM 13578</strain>
    </source>
</reference>
<evidence type="ECO:0000256" key="4">
    <source>
        <dbReference type="ARBA" id="ARBA00022605"/>
    </source>
</evidence>
<sequence>MVCDPAPSVPALFREAVPFVKGHGTQNDFVLIADPDAQLSLGVETVALLCDRRAGIGGDGLIRAARAGALRASGAIAQLPDGVGDEDWFMDYRNADGGVVEMCGNGARVFAHFLRALGLEPRGDYAIGTRAGAKRVRLLSFDGGGAEVSVEMGRVRLGGPSATSVAGAPRGCFSGTSADVGNPHLVCLAQGLDLDGLAALDLTRQPDYDKAVFPEGVNIEFVVPHSPDKATLRVHERGVGETKACGTGSVAAAAVVLAELGSGSGEVVVASPGGVVQAYVGPDGSAVLRGPSALVARGEFDKAWLQQR</sequence>
<dbReference type="SUPFAM" id="SSF54506">
    <property type="entry name" value="Diaminopimelate epimerase-like"/>
    <property type="match status" value="2"/>
</dbReference>
<dbReference type="GO" id="GO:0009089">
    <property type="term" value="P:lysine biosynthetic process via diaminopimelate"/>
    <property type="evidence" value="ECO:0007669"/>
    <property type="project" value="UniProtKB-UniRule"/>
</dbReference>
<evidence type="ECO:0000313" key="10">
    <source>
        <dbReference type="EMBL" id="ADG97420.1"/>
    </source>
</evidence>
<evidence type="ECO:0000313" key="11">
    <source>
        <dbReference type="Proteomes" id="UP000002247"/>
    </source>
</evidence>
<protein>
    <recommendedName>
        <fullName evidence="3 8">Diaminopimelate epimerase</fullName>
        <shortName evidence="8">DAP epimerase</shortName>
        <ecNumber evidence="3 8">5.1.1.7</ecNumber>
    </recommendedName>
    <alternativeName>
        <fullName evidence="8">PLP-independent amino acid racemase</fullName>
    </alternativeName>
</protein>
<feature type="site" description="Could be important to modulate the pK values of the two catalytic cysteine residues" evidence="8">
    <location>
        <position position="236"/>
    </location>
</feature>
<keyword evidence="5 8" id="KW-0457">Lysine biosynthesis</keyword>
<organism evidence="10 11">
    <name type="scientific">Segniliparus rotundus (strain ATCC BAA-972 / CDC 1076 / CIP 108378 / DSM 44985 / JCM 13578)</name>
    <dbReference type="NCBI Taxonomy" id="640132"/>
    <lineage>
        <taxon>Bacteria</taxon>
        <taxon>Bacillati</taxon>
        <taxon>Actinomycetota</taxon>
        <taxon>Actinomycetes</taxon>
        <taxon>Mycobacteriales</taxon>
        <taxon>Segniliparaceae</taxon>
        <taxon>Segniliparus</taxon>
    </lineage>
</organism>
<dbReference type="UniPathway" id="UPA00034">
    <property type="reaction ID" value="UER00025"/>
</dbReference>
<dbReference type="InterPro" id="IPR018510">
    <property type="entry name" value="DAP_epimerase_AS"/>
</dbReference>
<dbReference type="EMBL" id="CP001958">
    <property type="protein sequence ID" value="ADG97420.1"/>
    <property type="molecule type" value="Genomic_DNA"/>
</dbReference>
<proteinExistence type="inferred from homology"/>
<feature type="binding site" evidence="8">
    <location>
        <position position="182"/>
    </location>
    <ligand>
        <name>substrate</name>
    </ligand>
</feature>
<evidence type="ECO:0000256" key="7">
    <source>
        <dbReference type="ARBA" id="ARBA00051712"/>
    </source>
</evidence>
<keyword evidence="11" id="KW-1185">Reference proteome</keyword>
<feature type="active site" description="Proton donor" evidence="8">
    <location>
        <position position="103"/>
    </location>
</feature>
<comment type="function">
    <text evidence="8">Catalyzes the stereoinversion of LL-2,6-diaminopimelate (L,L-DAP) to meso-diaminopimelate (meso-DAP), a precursor of L-lysine and an essential component of the bacterial peptidoglycan.</text>
</comment>
<feature type="site" description="Could be important to modulate the pK values of the two catalytic cysteine residues" evidence="8">
    <location>
        <position position="184"/>
    </location>
</feature>
<dbReference type="NCBIfam" id="TIGR00652">
    <property type="entry name" value="DapF"/>
    <property type="match status" value="1"/>
</dbReference>
<dbReference type="PANTHER" id="PTHR31689">
    <property type="entry name" value="DIAMINOPIMELATE EPIMERASE, CHLOROPLASTIC"/>
    <property type="match status" value="1"/>
</dbReference>
<dbReference type="HAMAP" id="MF_00197">
    <property type="entry name" value="DAP_epimerase"/>
    <property type="match status" value="1"/>
</dbReference>
<evidence type="ECO:0000256" key="9">
    <source>
        <dbReference type="PROSITE-ProRule" id="PRU10125"/>
    </source>
</evidence>
<comment type="subcellular location">
    <subcellularLocation>
        <location evidence="8">Cytoplasm</location>
    </subcellularLocation>
</comment>
<feature type="binding site" evidence="8">
    <location>
        <position position="218"/>
    </location>
    <ligand>
        <name>substrate</name>
    </ligand>
</feature>
<evidence type="ECO:0000256" key="8">
    <source>
        <dbReference type="HAMAP-Rule" id="MF_00197"/>
    </source>
</evidence>
<feature type="active site" evidence="9">
    <location>
        <position position="103"/>
    </location>
</feature>
<dbReference type="Pfam" id="PF01678">
    <property type="entry name" value="DAP_epimerase"/>
    <property type="match status" value="2"/>
</dbReference>
<dbReference type="PANTHER" id="PTHR31689:SF0">
    <property type="entry name" value="DIAMINOPIMELATE EPIMERASE"/>
    <property type="match status" value="1"/>
</dbReference>
<dbReference type="InterPro" id="IPR001653">
    <property type="entry name" value="DAP_epimerase_DapF"/>
</dbReference>
<feature type="binding site" evidence="8">
    <location>
        <position position="27"/>
    </location>
    <ligand>
        <name>substrate</name>
    </ligand>
</feature>
<comment type="catalytic activity">
    <reaction evidence="7 8">
        <text>(2S,6S)-2,6-diaminopimelate = meso-2,6-diaminopimelate</text>
        <dbReference type="Rhea" id="RHEA:15393"/>
        <dbReference type="ChEBI" id="CHEBI:57609"/>
        <dbReference type="ChEBI" id="CHEBI:57791"/>
        <dbReference type="EC" id="5.1.1.7"/>
    </reaction>
</comment>
<dbReference type="Proteomes" id="UP000002247">
    <property type="component" value="Chromosome"/>
</dbReference>
<accession>D6ZEP6</accession>
<name>D6ZEP6_SEGRD</name>
<comment type="pathway">
    <text evidence="1 8">Amino-acid biosynthesis; L-lysine biosynthesis via DAP pathway; DL-2,6-diaminopimelate from LL-2,6-diaminopimelate: step 1/1.</text>
</comment>
<evidence type="ECO:0000256" key="6">
    <source>
        <dbReference type="ARBA" id="ARBA00023235"/>
    </source>
</evidence>
<dbReference type="Gene3D" id="3.10.310.10">
    <property type="entry name" value="Diaminopimelate Epimerase, Chain A, domain 1"/>
    <property type="match status" value="2"/>
</dbReference>
<dbReference type="PROSITE" id="PS01326">
    <property type="entry name" value="DAP_EPIMERASE"/>
    <property type="match status" value="1"/>
</dbReference>
<evidence type="ECO:0000256" key="5">
    <source>
        <dbReference type="ARBA" id="ARBA00023154"/>
    </source>
</evidence>
<keyword evidence="8" id="KW-0963">Cytoplasm</keyword>
<dbReference type="STRING" id="640132.Srot_0947"/>
<dbReference type="HOGENOM" id="CLU_053306_4_0_11"/>
<comment type="caution">
    <text evidence="8">Lacks conserved residue(s) required for the propagation of feature annotation.</text>
</comment>
<feature type="binding site" evidence="8">
    <location>
        <position position="94"/>
    </location>
    <ligand>
        <name>substrate</name>
    </ligand>
</feature>
<feature type="binding site" evidence="8">
    <location>
        <begin position="236"/>
        <end position="237"/>
    </location>
    <ligand>
        <name>substrate</name>
    </ligand>
</feature>
<feature type="binding site" evidence="8">
    <location>
        <begin position="246"/>
        <end position="247"/>
    </location>
    <ligand>
        <name>substrate</name>
    </ligand>
</feature>
<dbReference type="eggNOG" id="COG0253">
    <property type="taxonomic scope" value="Bacteria"/>
</dbReference>
<feature type="active site" description="Proton acceptor" evidence="8">
    <location>
        <position position="245"/>
    </location>
</feature>
<feature type="binding site" evidence="8">
    <location>
        <begin position="104"/>
        <end position="105"/>
    </location>
    <ligand>
        <name>substrate</name>
    </ligand>
</feature>
<dbReference type="GO" id="GO:0005829">
    <property type="term" value="C:cytosol"/>
    <property type="evidence" value="ECO:0007669"/>
    <property type="project" value="TreeGrafter"/>
</dbReference>
<evidence type="ECO:0000256" key="1">
    <source>
        <dbReference type="ARBA" id="ARBA00005196"/>
    </source>
</evidence>